<name>A0A7W8BGK9_STREU</name>
<accession>A0A7W8BGK9</accession>
<feature type="signal peptide" evidence="1">
    <location>
        <begin position="1"/>
        <end position="25"/>
    </location>
</feature>
<feature type="chain" id="PRO_5031060494" evidence="1">
    <location>
        <begin position="26"/>
        <end position="95"/>
    </location>
</feature>
<dbReference type="RefSeq" id="WP_146045523.1">
    <property type="nucleotide sequence ID" value="NZ_JACHJF010000038.1"/>
</dbReference>
<reference evidence="2 3" key="1">
    <citation type="submission" date="2020-08" db="EMBL/GenBank/DDBJ databases">
        <title>Genomic Encyclopedia of Type Strains, Phase III (KMG-III): the genomes of soil and plant-associated and newly described type strains.</title>
        <authorList>
            <person name="Whitman W."/>
        </authorList>
    </citation>
    <scope>NUCLEOTIDE SEQUENCE [LARGE SCALE GENOMIC DNA]</scope>
    <source>
        <strain evidence="2 3">CECT 3259</strain>
    </source>
</reference>
<keyword evidence="1" id="KW-0732">Signal</keyword>
<dbReference type="PROSITE" id="PS51257">
    <property type="entry name" value="PROKAR_LIPOPROTEIN"/>
    <property type="match status" value="1"/>
</dbReference>
<evidence type="ECO:0000256" key="1">
    <source>
        <dbReference type="SAM" id="SignalP"/>
    </source>
</evidence>
<dbReference type="AlphaFoldDB" id="A0A7W8BGK9"/>
<evidence type="ECO:0000313" key="3">
    <source>
        <dbReference type="Proteomes" id="UP000528608"/>
    </source>
</evidence>
<comment type="caution">
    <text evidence="2">The sequence shown here is derived from an EMBL/GenBank/DDBJ whole genome shotgun (WGS) entry which is preliminary data.</text>
</comment>
<proteinExistence type="predicted"/>
<protein>
    <submittedName>
        <fullName evidence="2">Uncharacterized protein</fullName>
    </submittedName>
</protein>
<organism evidence="2 3">
    <name type="scientific">Streptomyces eurocidicus</name>
    <name type="common">Streptoverticillium eurocidicus</name>
    <dbReference type="NCBI Taxonomy" id="66423"/>
    <lineage>
        <taxon>Bacteria</taxon>
        <taxon>Bacillati</taxon>
        <taxon>Actinomycetota</taxon>
        <taxon>Actinomycetes</taxon>
        <taxon>Kitasatosporales</taxon>
        <taxon>Streptomycetaceae</taxon>
        <taxon>Streptomyces</taxon>
    </lineage>
</organism>
<gene>
    <name evidence="2" type="ORF">FHS36_006439</name>
</gene>
<dbReference type="EMBL" id="JACHJF010000038">
    <property type="protein sequence ID" value="MBB5122962.1"/>
    <property type="molecule type" value="Genomic_DNA"/>
</dbReference>
<dbReference type="Proteomes" id="UP000528608">
    <property type="component" value="Unassembled WGS sequence"/>
</dbReference>
<evidence type="ECO:0000313" key="2">
    <source>
        <dbReference type="EMBL" id="MBB5122962.1"/>
    </source>
</evidence>
<sequence>MTMKTPAALLAAATLVACVGPVAVAQDSEADQRPLVSVDCLGQGVLLSLFETRRYDSTTYVCHDRGAVLLNVGRALQGADLTLGGKDNRAAQAFR</sequence>